<accession>A0A0K8W0R2</accession>
<gene>
    <name evidence="2" type="ORF">c0_g1_i2</name>
</gene>
<dbReference type="EMBL" id="GDHF01007601">
    <property type="protein sequence ID" value="JAI44713.1"/>
    <property type="molecule type" value="Transcribed_RNA"/>
</dbReference>
<keyword evidence="1" id="KW-0175">Coiled coil</keyword>
<name>A0A0K8W0R2_BACLA</name>
<dbReference type="AlphaFoldDB" id="A0A0K8W0R2"/>
<evidence type="ECO:0000313" key="2">
    <source>
        <dbReference type="EMBL" id="JAI44713.1"/>
    </source>
</evidence>
<dbReference type="OrthoDB" id="10009315at2759"/>
<sequence length="216" mass="24996">MNLTKYKSNLESQQNFAKEEKIVAAFGAKIEAAITDMESFKDYYSGVINKQIEIKTIVNDLSAKLIDTHARTVNMSELSTNFSKEISAIKLYLRDNSTRIQDLWLELSQNFSLKWTALHANIQRNELQIAELMRRMENITLRIALMENNWEKNNIKIKDCQGLIHNIESNVTDLNTNSEILKQSISTICNHFIQNNKLHDDGEEYKQNTTAIRIKN</sequence>
<reference evidence="2" key="1">
    <citation type="submission" date="2015-06" db="EMBL/GenBank/DDBJ databases">
        <authorList>
            <person name="Hoefler B.C."/>
            <person name="Straight P.D."/>
        </authorList>
    </citation>
    <scope>NUCLEOTIDE SEQUENCE</scope>
</reference>
<feature type="coiled-coil region" evidence="1">
    <location>
        <begin position="122"/>
        <end position="149"/>
    </location>
</feature>
<protein>
    <submittedName>
        <fullName evidence="2">Uncharacterized protein</fullName>
    </submittedName>
</protein>
<organism evidence="2">
    <name type="scientific">Bactrocera latifrons</name>
    <name type="common">Malaysian fruit fly</name>
    <name type="synonym">Chaetodacus latifrons</name>
    <dbReference type="NCBI Taxonomy" id="174628"/>
    <lineage>
        <taxon>Eukaryota</taxon>
        <taxon>Metazoa</taxon>
        <taxon>Ecdysozoa</taxon>
        <taxon>Arthropoda</taxon>
        <taxon>Hexapoda</taxon>
        <taxon>Insecta</taxon>
        <taxon>Pterygota</taxon>
        <taxon>Neoptera</taxon>
        <taxon>Endopterygota</taxon>
        <taxon>Diptera</taxon>
        <taxon>Brachycera</taxon>
        <taxon>Muscomorpha</taxon>
        <taxon>Tephritoidea</taxon>
        <taxon>Tephritidae</taxon>
        <taxon>Bactrocera</taxon>
        <taxon>Bactrocera</taxon>
    </lineage>
</organism>
<proteinExistence type="predicted"/>
<evidence type="ECO:0000256" key="1">
    <source>
        <dbReference type="SAM" id="Coils"/>
    </source>
</evidence>